<accession>E6PJ01</accession>
<gene>
    <name evidence="1" type="ORF">CARN1_0923</name>
</gene>
<organism evidence="1">
    <name type="scientific">mine drainage metagenome</name>
    <dbReference type="NCBI Taxonomy" id="410659"/>
    <lineage>
        <taxon>unclassified sequences</taxon>
        <taxon>metagenomes</taxon>
        <taxon>ecological metagenomes</taxon>
    </lineage>
</organism>
<proteinExistence type="predicted"/>
<comment type="caution">
    <text evidence="1">The sequence shown here is derived from an EMBL/GenBank/DDBJ whole genome shotgun (WGS) entry which is preliminary data.</text>
</comment>
<dbReference type="AlphaFoldDB" id="E6PJ01"/>
<dbReference type="EMBL" id="CABL01000019">
    <property type="protein sequence ID" value="CBH76443.1"/>
    <property type="molecule type" value="Genomic_DNA"/>
</dbReference>
<name>E6PJ01_9ZZZZ</name>
<sequence length="233" mass="24394">MSTRKGFIAVGTALAALAPFFEAPVGASAAPILPSPGGMSPLQFDLAAFEAMLGVPATHRHLFASKLVEDGDVFDAVGNTMSAYRLLGTPFATIFPVAVLYHVAIALAFNDAIWNEIFIPAAAQLPAWIRASLPTVLKPGSGNPALHAAVGARPDDLTSIDALLAQTRLQLYVCNNALYGFAANLASLVDESPGTTYTRLTQGLVPRATVVPAGVWAVHAVQERGFTLLQTSL</sequence>
<evidence type="ECO:0000313" key="1">
    <source>
        <dbReference type="EMBL" id="CBH76443.1"/>
    </source>
</evidence>
<protein>
    <submittedName>
        <fullName evidence="1">Uncharacterized protein</fullName>
    </submittedName>
</protein>
<reference evidence="1" key="1">
    <citation type="submission" date="2009-10" db="EMBL/GenBank/DDBJ databases">
        <title>Diversity of trophic interactions inside an arsenic-rich microbial ecosystem.</title>
        <authorList>
            <person name="Bertin P.N."/>
            <person name="Heinrich-Salmeron A."/>
            <person name="Pelletier E."/>
            <person name="Goulhen-Chollet F."/>
            <person name="Arsene-Ploetze F."/>
            <person name="Gallien S."/>
            <person name="Calteau A."/>
            <person name="Vallenet D."/>
            <person name="Casiot C."/>
            <person name="Chane-Woon-Ming B."/>
            <person name="Giloteaux L."/>
            <person name="Barakat M."/>
            <person name="Bonnefoy V."/>
            <person name="Bruneel O."/>
            <person name="Chandler M."/>
            <person name="Cleiss J."/>
            <person name="Duran R."/>
            <person name="Elbaz-Poulichet F."/>
            <person name="Fonknechten N."/>
            <person name="Lauga B."/>
            <person name="Mornico D."/>
            <person name="Ortet P."/>
            <person name="Schaeffer C."/>
            <person name="Siguier P."/>
            <person name="Alexander Thil Smith A."/>
            <person name="Van Dorsselaer A."/>
            <person name="Weissenbach J."/>
            <person name="Medigue C."/>
            <person name="Le Paslier D."/>
        </authorList>
    </citation>
    <scope>NUCLEOTIDE SEQUENCE</scope>
</reference>